<comment type="caution">
    <text evidence="1">The sequence shown here is derived from an EMBL/GenBank/DDBJ whole genome shotgun (WGS) entry which is preliminary data.</text>
</comment>
<protein>
    <recommendedName>
        <fullName evidence="3">VWFA domain-containing protein</fullName>
    </recommendedName>
</protein>
<dbReference type="EMBL" id="CAJPIN010152156">
    <property type="protein sequence ID" value="CAG2069566.1"/>
    <property type="molecule type" value="Genomic_DNA"/>
</dbReference>
<feature type="non-terminal residue" evidence="1">
    <location>
        <position position="119"/>
    </location>
</feature>
<dbReference type="Gene3D" id="3.40.50.410">
    <property type="entry name" value="von Willebrand factor, type A domain"/>
    <property type="match status" value="1"/>
</dbReference>
<proteinExistence type="predicted"/>
<dbReference type="SUPFAM" id="SSF53300">
    <property type="entry name" value="vWA-like"/>
    <property type="match status" value="1"/>
</dbReference>
<reference evidence="1" key="1">
    <citation type="submission" date="2021-03" db="EMBL/GenBank/DDBJ databases">
        <authorList>
            <person name="Tran Van P."/>
        </authorList>
    </citation>
    <scope>NUCLEOTIDE SEQUENCE</scope>
</reference>
<dbReference type="InterPro" id="IPR036465">
    <property type="entry name" value="vWFA_dom_sf"/>
</dbReference>
<gene>
    <name evidence="1" type="ORF">TPAB3V08_LOCUS16508</name>
</gene>
<name>A0ABN7PPE5_TIMPD</name>
<dbReference type="InterPro" id="IPR050934">
    <property type="entry name" value="ITIH"/>
</dbReference>
<keyword evidence="2" id="KW-1185">Reference proteome</keyword>
<dbReference type="Proteomes" id="UP001153148">
    <property type="component" value="Unassembled WGS sequence"/>
</dbReference>
<evidence type="ECO:0008006" key="3">
    <source>
        <dbReference type="Google" id="ProtNLM"/>
    </source>
</evidence>
<dbReference type="PANTHER" id="PTHR10338">
    <property type="entry name" value="INTER-ALPHA-TRYPSIN INHIBITOR HEAVY CHAIN FAMILY MEMBER"/>
    <property type="match status" value="1"/>
</dbReference>
<evidence type="ECO:0000313" key="2">
    <source>
        <dbReference type="Proteomes" id="UP001153148"/>
    </source>
</evidence>
<organism evidence="1 2">
    <name type="scientific">Timema podura</name>
    <name type="common">Walking stick</name>
    <dbReference type="NCBI Taxonomy" id="61482"/>
    <lineage>
        <taxon>Eukaryota</taxon>
        <taxon>Metazoa</taxon>
        <taxon>Ecdysozoa</taxon>
        <taxon>Arthropoda</taxon>
        <taxon>Hexapoda</taxon>
        <taxon>Insecta</taxon>
        <taxon>Pterygota</taxon>
        <taxon>Neoptera</taxon>
        <taxon>Polyneoptera</taxon>
        <taxon>Phasmatodea</taxon>
        <taxon>Timematodea</taxon>
        <taxon>Timematoidea</taxon>
        <taxon>Timematidae</taxon>
        <taxon>Timema</taxon>
    </lineage>
</organism>
<evidence type="ECO:0000313" key="1">
    <source>
        <dbReference type="EMBL" id="CAG2069566.1"/>
    </source>
</evidence>
<accession>A0ABN7PPE5</accession>
<sequence>MYGKKIEQLREAMTTILSDLRPGDFFSIITFSTCVEVWNPEHNRRQEIDHYYYRGNKGRITQQESLRSSVVPVTPDNIRIAKEFVGRLQVGSKMQGRKKVSTVLKVALEESTPVTYLYV</sequence>
<dbReference type="PANTHER" id="PTHR10338:SF108">
    <property type="entry name" value="INTER-ALPHA-TRYPSIN INHIBITOR HEAVY CHAIN H4-LIKE PROTEIN"/>
    <property type="match status" value="1"/>
</dbReference>